<keyword evidence="1" id="KW-0193">Cuticle</keyword>
<dbReference type="PROSITE" id="PS51155">
    <property type="entry name" value="CHIT_BIND_RR_2"/>
    <property type="match status" value="1"/>
</dbReference>
<dbReference type="AlphaFoldDB" id="A0A7T8HIH4"/>
<proteinExistence type="predicted"/>
<dbReference type="EMBL" id="CP045896">
    <property type="protein sequence ID" value="QQP50512.1"/>
    <property type="molecule type" value="Genomic_DNA"/>
</dbReference>
<organism evidence="3 4">
    <name type="scientific">Caligus rogercresseyi</name>
    <name type="common">Sea louse</name>
    <dbReference type="NCBI Taxonomy" id="217165"/>
    <lineage>
        <taxon>Eukaryota</taxon>
        <taxon>Metazoa</taxon>
        <taxon>Ecdysozoa</taxon>
        <taxon>Arthropoda</taxon>
        <taxon>Crustacea</taxon>
        <taxon>Multicrustacea</taxon>
        <taxon>Hexanauplia</taxon>
        <taxon>Copepoda</taxon>
        <taxon>Siphonostomatoida</taxon>
        <taxon>Caligidae</taxon>
        <taxon>Caligus</taxon>
    </lineage>
</organism>
<dbReference type="InterPro" id="IPR050468">
    <property type="entry name" value="Cuticle_Struct_Prot"/>
</dbReference>
<dbReference type="PANTHER" id="PTHR10380">
    <property type="entry name" value="CUTICLE PROTEIN"/>
    <property type="match status" value="1"/>
</dbReference>
<sequence>MPQTLLGGVTALYSKAEKQVVSSYEGSYLRGSNPLSKSVVIKHSFVSISSKQSNMKSFPLPRCLWLPRICPLCPPRCPRCRSLRTCRCRSLCPCPLRPCLCPCTLCSIAPPKLQFHAQDEFGNLKFGYSNINSAKSEAGNTYGGVSGGYQYVDANGVLQSVSYVADGLGFRTVDSPDSPSPCRPRGCSPRPGPRSHTPEVAEAKAEFQKAYDEAVAASA</sequence>
<protein>
    <submittedName>
        <fullName evidence="3">Cuticle protein 6</fullName>
    </submittedName>
</protein>
<name>A0A7T8HIH4_CALRO</name>
<evidence type="ECO:0000313" key="4">
    <source>
        <dbReference type="Proteomes" id="UP000595437"/>
    </source>
</evidence>
<evidence type="ECO:0000313" key="3">
    <source>
        <dbReference type="EMBL" id="QQP50512.1"/>
    </source>
</evidence>
<dbReference type="Proteomes" id="UP000595437">
    <property type="component" value="Chromosome 7"/>
</dbReference>
<dbReference type="OrthoDB" id="8021718at2759"/>
<accession>A0A7T8HIH4</accession>
<dbReference type="GO" id="GO:0062129">
    <property type="term" value="C:chitin-based extracellular matrix"/>
    <property type="evidence" value="ECO:0007669"/>
    <property type="project" value="TreeGrafter"/>
</dbReference>
<gene>
    <name evidence="3" type="ORF">FKW44_011530</name>
</gene>
<dbReference type="Pfam" id="PF00379">
    <property type="entry name" value="Chitin_bind_4"/>
    <property type="match status" value="1"/>
</dbReference>
<dbReference type="GO" id="GO:0008010">
    <property type="term" value="F:structural constituent of chitin-based larval cuticle"/>
    <property type="evidence" value="ECO:0007669"/>
    <property type="project" value="TreeGrafter"/>
</dbReference>
<dbReference type="PANTHER" id="PTHR10380:SF196">
    <property type="entry name" value="CUTICULAR PROTEIN 72EA"/>
    <property type="match status" value="1"/>
</dbReference>
<evidence type="ECO:0000256" key="2">
    <source>
        <dbReference type="SAM" id="MobiDB-lite"/>
    </source>
</evidence>
<evidence type="ECO:0000256" key="1">
    <source>
        <dbReference type="PROSITE-ProRule" id="PRU00497"/>
    </source>
</evidence>
<dbReference type="InterPro" id="IPR000618">
    <property type="entry name" value="Insect_cuticle"/>
</dbReference>
<keyword evidence="4" id="KW-1185">Reference proteome</keyword>
<reference evidence="4" key="1">
    <citation type="submission" date="2021-01" db="EMBL/GenBank/DDBJ databases">
        <title>Caligus Genome Assembly.</title>
        <authorList>
            <person name="Gallardo-Escarate C."/>
        </authorList>
    </citation>
    <scope>NUCLEOTIDE SEQUENCE [LARGE SCALE GENOMIC DNA]</scope>
</reference>
<feature type="region of interest" description="Disordered" evidence="2">
    <location>
        <begin position="172"/>
        <end position="204"/>
    </location>
</feature>